<gene>
    <name evidence="2" type="ORF">J8273_0248</name>
</gene>
<keyword evidence="3" id="KW-1185">Reference proteome</keyword>
<protein>
    <submittedName>
        <fullName evidence="2">Uncharacterized protein</fullName>
    </submittedName>
</protein>
<feature type="transmembrane region" description="Helical" evidence="1">
    <location>
        <begin position="57"/>
        <end position="77"/>
    </location>
</feature>
<keyword evidence="1" id="KW-1133">Transmembrane helix</keyword>
<sequence>MINGSLKREQRMRTGLKQLMDDGDRNVAQHESSINNLETDITTPSETHGFSDALNSAANITLVALGVLCASIFAFLLTQRLATSLYPPVRPTPL</sequence>
<organism evidence="2 3">
    <name type="scientific">Carpediemonas membranifera</name>
    <dbReference type="NCBI Taxonomy" id="201153"/>
    <lineage>
        <taxon>Eukaryota</taxon>
        <taxon>Metamonada</taxon>
        <taxon>Carpediemonas-like organisms</taxon>
        <taxon>Carpediemonas</taxon>
    </lineage>
</organism>
<accession>A0A8J6E319</accession>
<evidence type="ECO:0000313" key="2">
    <source>
        <dbReference type="EMBL" id="KAG9395036.1"/>
    </source>
</evidence>
<keyword evidence="1" id="KW-0472">Membrane</keyword>
<evidence type="ECO:0000256" key="1">
    <source>
        <dbReference type="SAM" id="Phobius"/>
    </source>
</evidence>
<name>A0A8J6E319_9EUKA</name>
<comment type="caution">
    <text evidence="2">The sequence shown here is derived from an EMBL/GenBank/DDBJ whole genome shotgun (WGS) entry which is preliminary data.</text>
</comment>
<reference evidence="2" key="1">
    <citation type="submission" date="2021-05" db="EMBL/GenBank/DDBJ databases">
        <title>A free-living protist that lacks canonical eukaryotic 1 DNA replication and segregation systems.</title>
        <authorList>
            <person name="Salas-Leiva D.E."/>
            <person name="Tromer E.C."/>
            <person name="Curtis B.A."/>
            <person name="Jerlstrom-Hultqvist J."/>
            <person name="Kolisko M."/>
            <person name="Yi Z."/>
            <person name="Salas-Leiva J.S."/>
            <person name="Gallot-Lavallee L."/>
            <person name="Kops G.J.P.L."/>
            <person name="Archibald J.M."/>
            <person name="Simpson A.G.B."/>
            <person name="Roger A.J."/>
        </authorList>
    </citation>
    <scope>NUCLEOTIDE SEQUENCE</scope>
    <source>
        <strain evidence="2">BICM</strain>
    </source>
</reference>
<dbReference type="EMBL" id="JAHDYR010000012">
    <property type="protein sequence ID" value="KAG9395036.1"/>
    <property type="molecule type" value="Genomic_DNA"/>
</dbReference>
<dbReference type="AlphaFoldDB" id="A0A8J6E319"/>
<proteinExistence type="predicted"/>
<dbReference type="Proteomes" id="UP000717585">
    <property type="component" value="Unassembled WGS sequence"/>
</dbReference>
<keyword evidence="1" id="KW-0812">Transmembrane</keyword>
<evidence type="ECO:0000313" key="3">
    <source>
        <dbReference type="Proteomes" id="UP000717585"/>
    </source>
</evidence>